<protein>
    <submittedName>
        <fullName evidence="2">Uncharacterized protein</fullName>
    </submittedName>
</protein>
<feature type="compositionally biased region" description="Low complexity" evidence="1">
    <location>
        <begin position="10"/>
        <end position="22"/>
    </location>
</feature>
<feature type="region of interest" description="Disordered" evidence="1">
    <location>
        <begin position="110"/>
        <end position="243"/>
    </location>
</feature>
<gene>
    <name evidence="2" type="ORF">G443_001506</name>
</gene>
<feature type="compositionally biased region" description="Basic and acidic residues" evidence="1">
    <location>
        <begin position="136"/>
        <end position="159"/>
    </location>
</feature>
<evidence type="ECO:0000256" key="1">
    <source>
        <dbReference type="SAM" id="MobiDB-lite"/>
    </source>
</evidence>
<sequence length="262" mass="26242">MTRRSPGDHQPGALPQQPAALPDRVQPAGLLPAEHPAGPAHPVPDGDLPGGGRVEPGDRLVDAHPVRAVLVQALHLPLAELDAARGAGGDDGHLVLGEPRRVDVGVGERLLGGGETEVGPPVGLRDEPVGNPRPALELRDRAGVADRVHRGVEPGDRPDAAPTGQHRVPVVGGGGSGRGDHAEPGDDPGVPGGGGGACRAAHPVSSASDGGGRLSPAPGQPGPASTGTRPGLARSIALWKPPNPLPTLRTASIRCSLATRGT</sequence>
<keyword evidence="3" id="KW-1185">Reference proteome</keyword>
<evidence type="ECO:0000313" key="3">
    <source>
        <dbReference type="Proteomes" id="UP000791080"/>
    </source>
</evidence>
<feature type="region of interest" description="Disordered" evidence="1">
    <location>
        <begin position="1"/>
        <end position="59"/>
    </location>
</feature>
<dbReference type="EMBL" id="AUBJ02000001">
    <property type="protein sequence ID" value="MCP2331236.1"/>
    <property type="molecule type" value="Genomic_DNA"/>
</dbReference>
<comment type="caution">
    <text evidence="2">The sequence shown here is derived from an EMBL/GenBank/DDBJ whole genome shotgun (WGS) entry which is preliminary data.</text>
</comment>
<dbReference type="Proteomes" id="UP000791080">
    <property type="component" value="Unassembled WGS sequence"/>
</dbReference>
<organism evidence="2 3">
    <name type="scientific">Actinoalloteichus caeruleus DSM 43889</name>
    <dbReference type="NCBI Taxonomy" id="1120930"/>
    <lineage>
        <taxon>Bacteria</taxon>
        <taxon>Bacillati</taxon>
        <taxon>Actinomycetota</taxon>
        <taxon>Actinomycetes</taxon>
        <taxon>Pseudonocardiales</taxon>
        <taxon>Pseudonocardiaceae</taxon>
        <taxon>Actinoalloteichus</taxon>
        <taxon>Actinoalloteichus cyanogriseus</taxon>
    </lineage>
</organism>
<proteinExistence type="predicted"/>
<evidence type="ECO:0000313" key="2">
    <source>
        <dbReference type="EMBL" id="MCP2331236.1"/>
    </source>
</evidence>
<accession>A0ABT1JFH5</accession>
<name>A0ABT1JFH5_ACTCY</name>
<reference evidence="2 3" key="1">
    <citation type="submission" date="2022-06" db="EMBL/GenBank/DDBJ databases">
        <title>Genomic Encyclopedia of Type Strains, Phase I: the one thousand microbial genomes (KMG-I) project.</title>
        <authorList>
            <person name="Kyrpides N."/>
        </authorList>
    </citation>
    <scope>NUCLEOTIDE SEQUENCE [LARGE SCALE GENOMIC DNA]</scope>
    <source>
        <strain evidence="2 3">DSM 43889</strain>
    </source>
</reference>